<gene>
    <name evidence="2" type="ORF">HJG59_019971</name>
</gene>
<feature type="compositionally biased region" description="Polar residues" evidence="1">
    <location>
        <begin position="32"/>
        <end position="44"/>
    </location>
</feature>
<reference evidence="2 3" key="1">
    <citation type="journal article" date="2020" name="Nature">
        <title>Six reference-quality genomes reveal evolution of bat adaptations.</title>
        <authorList>
            <person name="Jebb D."/>
            <person name="Huang Z."/>
            <person name="Pippel M."/>
            <person name="Hughes G.M."/>
            <person name="Lavrichenko K."/>
            <person name="Devanna P."/>
            <person name="Winkler S."/>
            <person name="Jermiin L.S."/>
            <person name="Skirmuntt E.C."/>
            <person name="Katzourakis A."/>
            <person name="Burkitt-Gray L."/>
            <person name="Ray D.A."/>
            <person name="Sullivan K.A.M."/>
            <person name="Roscito J.G."/>
            <person name="Kirilenko B.M."/>
            <person name="Davalos L.M."/>
            <person name="Corthals A.P."/>
            <person name="Power M.L."/>
            <person name="Jones G."/>
            <person name="Ransome R.D."/>
            <person name="Dechmann D.K.N."/>
            <person name="Locatelli A.G."/>
            <person name="Puechmaille S.J."/>
            <person name="Fedrigo O."/>
            <person name="Jarvis E.D."/>
            <person name="Hiller M."/>
            <person name="Vernes S.C."/>
            <person name="Myers E.W."/>
            <person name="Teeling E.C."/>
        </authorList>
    </citation>
    <scope>NUCLEOTIDE SEQUENCE [LARGE SCALE GENOMIC DNA]</scope>
    <source>
        <strain evidence="2">MMolMol1</strain>
        <tissue evidence="2">Muscle</tissue>
    </source>
</reference>
<proteinExistence type="predicted"/>
<dbReference type="EMBL" id="JACASF010000003">
    <property type="protein sequence ID" value="KAF6491585.1"/>
    <property type="molecule type" value="Genomic_DNA"/>
</dbReference>
<sequence length="84" mass="9291">METERSPGPRLQELLGPSPKRDPQAVKERVSQVPTLETLSTQVEQGRKPWDPSVQICKEGLSHRSPAPAGAFGLLRPLRPKKRG</sequence>
<protein>
    <submittedName>
        <fullName evidence="2">Zinc finger protein 263</fullName>
    </submittedName>
</protein>
<evidence type="ECO:0000313" key="3">
    <source>
        <dbReference type="Proteomes" id="UP000550707"/>
    </source>
</evidence>
<dbReference type="Proteomes" id="UP000550707">
    <property type="component" value="Unassembled WGS sequence"/>
</dbReference>
<evidence type="ECO:0000313" key="2">
    <source>
        <dbReference type="EMBL" id="KAF6491585.1"/>
    </source>
</evidence>
<dbReference type="AlphaFoldDB" id="A0A7J8J5E5"/>
<feature type="compositionally biased region" description="Basic and acidic residues" evidence="1">
    <location>
        <begin position="19"/>
        <end position="30"/>
    </location>
</feature>
<organism evidence="2 3">
    <name type="scientific">Molossus molossus</name>
    <name type="common">Pallas' mastiff bat</name>
    <name type="synonym">Vespertilio molossus</name>
    <dbReference type="NCBI Taxonomy" id="27622"/>
    <lineage>
        <taxon>Eukaryota</taxon>
        <taxon>Metazoa</taxon>
        <taxon>Chordata</taxon>
        <taxon>Craniata</taxon>
        <taxon>Vertebrata</taxon>
        <taxon>Euteleostomi</taxon>
        <taxon>Mammalia</taxon>
        <taxon>Eutheria</taxon>
        <taxon>Laurasiatheria</taxon>
        <taxon>Chiroptera</taxon>
        <taxon>Yangochiroptera</taxon>
        <taxon>Molossidae</taxon>
        <taxon>Molossus</taxon>
    </lineage>
</organism>
<keyword evidence="3" id="KW-1185">Reference proteome</keyword>
<name>A0A7J8J5E5_MOLMO</name>
<evidence type="ECO:0000256" key="1">
    <source>
        <dbReference type="SAM" id="MobiDB-lite"/>
    </source>
</evidence>
<accession>A0A7J8J5E5</accession>
<feature type="region of interest" description="Disordered" evidence="1">
    <location>
        <begin position="1"/>
        <end position="84"/>
    </location>
</feature>
<comment type="caution">
    <text evidence="2">The sequence shown here is derived from an EMBL/GenBank/DDBJ whole genome shotgun (WGS) entry which is preliminary data.</text>
</comment>